<dbReference type="Proteomes" id="UP000611796">
    <property type="component" value="Unassembled WGS sequence"/>
</dbReference>
<organism evidence="1 2">
    <name type="scientific">Paeniclostridium hominis</name>
    <dbReference type="NCBI Taxonomy" id="2764329"/>
    <lineage>
        <taxon>Bacteria</taxon>
        <taxon>Bacillati</taxon>
        <taxon>Bacillota</taxon>
        <taxon>Clostridia</taxon>
        <taxon>Peptostreptococcales</taxon>
        <taxon>Peptostreptococcaceae</taxon>
        <taxon>Paeniclostridium</taxon>
    </lineage>
</organism>
<evidence type="ECO:0000313" key="2">
    <source>
        <dbReference type="Proteomes" id="UP000611796"/>
    </source>
</evidence>
<proteinExistence type="predicted"/>
<sequence length="268" mass="30841">MITLDIDAGLIKLVVIDNYFGKLNIRLSKILECEEISSINTITNIEKVSKLIKNEISNIKLPFSRVAYLVQNESIINRNIKIINTDHKEDIQGLIKYELNQYMPINIDDYILKYRFLGIEEDKINIQVILMPKIISQNYKELSKSLKLRPIKLGVNFNILQTLIDKEIICIDNNLNILLDIKNNITNVNIIKDKLVISSHSVKNNNVLEFINTNIKEFKNIYYCGTSNDKLINSLYGEMDISKLSLYNINCSNYDGLNDFIGNIGLAY</sequence>
<dbReference type="Gene3D" id="3.30.1490.300">
    <property type="match status" value="1"/>
</dbReference>
<comment type="caution">
    <text evidence="1">The sequence shown here is derived from an EMBL/GenBank/DDBJ whole genome shotgun (WGS) entry which is preliminary data.</text>
</comment>
<gene>
    <name evidence="1" type="primary">pilM</name>
    <name evidence="1" type="ORF">H8891_10330</name>
</gene>
<evidence type="ECO:0000313" key="1">
    <source>
        <dbReference type="EMBL" id="MBC6004200.1"/>
    </source>
</evidence>
<dbReference type="Gene3D" id="3.30.420.40">
    <property type="match status" value="2"/>
</dbReference>
<accession>A0ABR7K541</accession>
<protein>
    <submittedName>
        <fullName evidence="1">Pilus assembly protein PilM</fullName>
    </submittedName>
</protein>
<reference evidence="1 2" key="1">
    <citation type="submission" date="2020-08" db="EMBL/GenBank/DDBJ databases">
        <authorList>
            <person name="Liu C."/>
            <person name="Sun Q."/>
        </authorList>
    </citation>
    <scope>NUCLEOTIDE SEQUENCE [LARGE SCALE GENOMIC DNA]</scope>
    <source>
        <strain evidence="1 2">NSJ-45</strain>
    </source>
</reference>
<keyword evidence="2" id="KW-1185">Reference proteome</keyword>
<dbReference type="EMBL" id="JACRWD010000003">
    <property type="protein sequence ID" value="MBC6004200.1"/>
    <property type="molecule type" value="Genomic_DNA"/>
</dbReference>
<name>A0ABR7K541_9FIRM</name>
<dbReference type="RefSeq" id="WP_187006394.1">
    <property type="nucleotide sequence ID" value="NZ_JACRWD010000003.1"/>
</dbReference>